<evidence type="ECO:0000313" key="2">
    <source>
        <dbReference type="Proteomes" id="UP001054252"/>
    </source>
</evidence>
<protein>
    <submittedName>
        <fullName evidence="1">Uncharacterized protein</fullName>
    </submittedName>
</protein>
<dbReference type="Proteomes" id="UP001054252">
    <property type="component" value="Unassembled WGS sequence"/>
</dbReference>
<keyword evidence="2" id="KW-1185">Reference proteome</keyword>
<name>A0AAV5LBN3_9ROSI</name>
<dbReference type="EMBL" id="BPVZ01000106">
    <property type="protein sequence ID" value="GKV34660.1"/>
    <property type="molecule type" value="Genomic_DNA"/>
</dbReference>
<reference evidence="1 2" key="1">
    <citation type="journal article" date="2021" name="Commun. Biol.">
        <title>The genome of Shorea leprosula (Dipterocarpaceae) highlights the ecological relevance of drought in aseasonal tropical rainforests.</title>
        <authorList>
            <person name="Ng K.K.S."/>
            <person name="Kobayashi M.J."/>
            <person name="Fawcett J.A."/>
            <person name="Hatakeyama M."/>
            <person name="Paape T."/>
            <person name="Ng C.H."/>
            <person name="Ang C.C."/>
            <person name="Tnah L.H."/>
            <person name="Lee C.T."/>
            <person name="Nishiyama T."/>
            <person name="Sese J."/>
            <person name="O'Brien M.J."/>
            <person name="Copetti D."/>
            <person name="Mohd Noor M.I."/>
            <person name="Ong R.C."/>
            <person name="Putra M."/>
            <person name="Sireger I.Z."/>
            <person name="Indrioko S."/>
            <person name="Kosugi Y."/>
            <person name="Izuno A."/>
            <person name="Isagi Y."/>
            <person name="Lee S.L."/>
            <person name="Shimizu K.K."/>
        </authorList>
    </citation>
    <scope>NUCLEOTIDE SEQUENCE [LARGE SCALE GENOMIC DNA]</scope>
    <source>
        <strain evidence="1">214</strain>
    </source>
</reference>
<accession>A0AAV5LBN3</accession>
<evidence type="ECO:0000313" key="1">
    <source>
        <dbReference type="EMBL" id="GKV34660.1"/>
    </source>
</evidence>
<gene>
    <name evidence="1" type="ORF">SLEP1_g43017</name>
</gene>
<organism evidence="1 2">
    <name type="scientific">Rubroshorea leprosula</name>
    <dbReference type="NCBI Taxonomy" id="152421"/>
    <lineage>
        <taxon>Eukaryota</taxon>
        <taxon>Viridiplantae</taxon>
        <taxon>Streptophyta</taxon>
        <taxon>Embryophyta</taxon>
        <taxon>Tracheophyta</taxon>
        <taxon>Spermatophyta</taxon>
        <taxon>Magnoliopsida</taxon>
        <taxon>eudicotyledons</taxon>
        <taxon>Gunneridae</taxon>
        <taxon>Pentapetalae</taxon>
        <taxon>rosids</taxon>
        <taxon>malvids</taxon>
        <taxon>Malvales</taxon>
        <taxon>Dipterocarpaceae</taxon>
        <taxon>Rubroshorea</taxon>
    </lineage>
</organism>
<dbReference type="AlphaFoldDB" id="A0AAV5LBN3"/>
<comment type="caution">
    <text evidence="1">The sequence shown here is derived from an EMBL/GenBank/DDBJ whole genome shotgun (WGS) entry which is preliminary data.</text>
</comment>
<proteinExistence type="predicted"/>
<sequence>MCSSKLEFCLLYHRITFQFFILSEEFSVLTLGII</sequence>